<dbReference type="EMBL" id="JAKLTY010000032">
    <property type="protein sequence ID" value="MCG2631781.1"/>
    <property type="molecule type" value="Genomic_DNA"/>
</dbReference>
<name>A0A9X1RGY0_9BRAD</name>
<organism evidence="1 2">
    <name type="scientific">Bradyrhizobium zhengyangense</name>
    <dbReference type="NCBI Taxonomy" id="2911009"/>
    <lineage>
        <taxon>Bacteria</taxon>
        <taxon>Pseudomonadati</taxon>
        <taxon>Pseudomonadota</taxon>
        <taxon>Alphaproteobacteria</taxon>
        <taxon>Hyphomicrobiales</taxon>
        <taxon>Nitrobacteraceae</taxon>
        <taxon>Bradyrhizobium</taxon>
    </lineage>
</organism>
<evidence type="ECO:0000313" key="1">
    <source>
        <dbReference type="EMBL" id="MCG2631781.1"/>
    </source>
</evidence>
<reference evidence="1" key="1">
    <citation type="submission" date="2022-01" db="EMBL/GenBank/DDBJ databases">
        <title>Genome sequnece data of strain Bradyrhizobium sp. nov.</title>
        <authorList>
            <person name="Zhang J."/>
        </authorList>
    </citation>
    <scope>NUCLEOTIDE SEQUENCE</scope>
    <source>
        <strain evidence="1">WYCCWR 13023</strain>
    </source>
</reference>
<dbReference type="RefSeq" id="WP_237891767.1">
    <property type="nucleotide sequence ID" value="NZ_JAKLTY010000032.1"/>
</dbReference>
<comment type="caution">
    <text evidence="1">The sequence shown here is derived from an EMBL/GenBank/DDBJ whole genome shotgun (WGS) entry which is preliminary data.</text>
</comment>
<dbReference type="AlphaFoldDB" id="A0A9X1RGY0"/>
<proteinExistence type="predicted"/>
<dbReference type="Proteomes" id="UP001139054">
    <property type="component" value="Unassembled WGS sequence"/>
</dbReference>
<protein>
    <submittedName>
        <fullName evidence="1">Uncharacterized protein</fullName>
    </submittedName>
</protein>
<gene>
    <name evidence="1" type="ORF">L6654_34650</name>
</gene>
<accession>A0A9X1RGY0</accession>
<sequence length="257" mass="28902">MSHDLVDLVRAALPALPGGLPWDVRLVDHLGDAGAEPELGTVRILKNWRTSIHEVGLAHVTRHYPLAIEPFDVVDPREVLERYRMQWRQHRVMMCRAVTLEREWCGGRFTGNLIAGPAFIARVEEDQPVAHWHPAQAVAAALTAARSKQRAESRRLAKLRRNARAFLDELVVTPRYLGLDLPVAPYASLVPGLWRLRRTGSIPFLTLKDTICDQIGRMDRDGILKALLQLSLDLAEQRSLFEKLLDELVAQLNGPTA</sequence>
<evidence type="ECO:0000313" key="2">
    <source>
        <dbReference type="Proteomes" id="UP001139054"/>
    </source>
</evidence>